<dbReference type="PROSITE" id="PS00894">
    <property type="entry name" value="HTH_DEOR_1"/>
    <property type="match status" value="1"/>
</dbReference>
<dbReference type="Pfam" id="PF00455">
    <property type="entry name" value="DeoRC"/>
    <property type="match status" value="1"/>
</dbReference>
<dbReference type="InterPro" id="IPR001034">
    <property type="entry name" value="DeoR_HTH"/>
</dbReference>
<dbReference type="InterPro" id="IPR036388">
    <property type="entry name" value="WH-like_DNA-bd_sf"/>
</dbReference>
<dbReference type="InterPro" id="IPR037171">
    <property type="entry name" value="NagB/RpiA_transferase-like"/>
</dbReference>
<protein>
    <submittedName>
        <fullName evidence="6">DeoR/GlpR transcriptional regulator</fullName>
    </submittedName>
</protein>
<reference evidence="6 7" key="1">
    <citation type="submission" date="2018-12" db="EMBL/GenBank/DDBJ databases">
        <authorList>
            <person name="Yu L."/>
        </authorList>
    </citation>
    <scope>NUCLEOTIDE SEQUENCE [LARGE SCALE GENOMIC DNA]</scope>
    <source>
        <strain evidence="6 7">S5H2222</strain>
    </source>
</reference>
<dbReference type="PRINTS" id="PR00037">
    <property type="entry name" value="HTHLACR"/>
</dbReference>
<dbReference type="SUPFAM" id="SSF100950">
    <property type="entry name" value="NagB/RpiA/CoA transferase-like"/>
    <property type="match status" value="1"/>
</dbReference>
<name>A0A431UR46_9BACI</name>
<dbReference type="PANTHER" id="PTHR30363">
    <property type="entry name" value="HTH-TYPE TRANSCRIPTIONAL REGULATOR SRLR-RELATED"/>
    <property type="match status" value="1"/>
</dbReference>
<dbReference type="SMART" id="SM00420">
    <property type="entry name" value="HTH_DEOR"/>
    <property type="match status" value="1"/>
</dbReference>
<dbReference type="InterPro" id="IPR014036">
    <property type="entry name" value="DeoR-like_C"/>
</dbReference>
<dbReference type="Gene3D" id="1.10.10.10">
    <property type="entry name" value="Winged helix-like DNA-binding domain superfamily/Winged helix DNA-binding domain"/>
    <property type="match status" value="1"/>
</dbReference>
<keyword evidence="1" id="KW-0805">Transcription regulation</keyword>
<dbReference type="InterPro" id="IPR050313">
    <property type="entry name" value="Carb_Metab_HTH_regulators"/>
</dbReference>
<dbReference type="PROSITE" id="PS51000">
    <property type="entry name" value="HTH_DEOR_2"/>
    <property type="match status" value="1"/>
</dbReference>
<dbReference type="Proteomes" id="UP000276349">
    <property type="component" value="Unassembled WGS sequence"/>
</dbReference>
<keyword evidence="2" id="KW-0238">DNA-binding</keyword>
<dbReference type="EMBL" id="RXNR01000029">
    <property type="protein sequence ID" value="RTQ92655.1"/>
    <property type="molecule type" value="Genomic_DNA"/>
</dbReference>
<accession>A0A431UR46</accession>
<dbReference type="InterPro" id="IPR001845">
    <property type="entry name" value="HTH_ArsR_DNA-bd_dom"/>
</dbReference>
<dbReference type="Pfam" id="PF08220">
    <property type="entry name" value="HTH_DeoR"/>
    <property type="match status" value="1"/>
</dbReference>
<proteinExistence type="predicted"/>
<evidence type="ECO:0000313" key="6">
    <source>
        <dbReference type="EMBL" id="RTQ92655.1"/>
    </source>
</evidence>
<feature type="domain" description="HTH deoR-type" evidence="5">
    <location>
        <begin position="6"/>
        <end position="61"/>
    </location>
</feature>
<organism evidence="6 7">
    <name type="scientific">Lysinibacillus telephonicus</name>
    <dbReference type="NCBI Taxonomy" id="1714840"/>
    <lineage>
        <taxon>Bacteria</taxon>
        <taxon>Bacillati</taxon>
        <taxon>Bacillota</taxon>
        <taxon>Bacilli</taxon>
        <taxon>Bacillales</taxon>
        <taxon>Bacillaceae</taxon>
        <taxon>Lysinibacillus</taxon>
    </lineage>
</organism>
<evidence type="ECO:0000259" key="5">
    <source>
        <dbReference type="PROSITE" id="PS51000"/>
    </source>
</evidence>
<keyword evidence="3" id="KW-0804">Transcription</keyword>
<evidence type="ECO:0000256" key="3">
    <source>
        <dbReference type="ARBA" id="ARBA00023163"/>
    </source>
</evidence>
<keyword evidence="7" id="KW-1185">Reference proteome</keyword>
<dbReference type="SMART" id="SM01134">
    <property type="entry name" value="DeoRC"/>
    <property type="match status" value="1"/>
</dbReference>
<dbReference type="SUPFAM" id="SSF46785">
    <property type="entry name" value="Winged helix' DNA-binding domain"/>
    <property type="match status" value="1"/>
</dbReference>
<feature type="domain" description="HTH arsR-type" evidence="4">
    <location>
        <begin position="1"/>
        <end position="85"/>
    </location>
</feature>
<comment type="caution">
    <text evidence="6">The sequence shown here is derived from an EMBL/GenBank/DDBJ whole genome shotgun (WGS) entry which is preliminary data.</text>
</comment>
<dbReference type="RefSeq" id="WP_126294599.1">
    <property type="nucleotide sequence ID" value="NZ_CP155468.1"/>
</dbReference>
<evidence type="ECO:0000259" key="4">
    <source>
        <dbReference type="PROSITE" id="PS50987"/>
    </source>
</evidence>
<evidence type="ECO:0000313" key="7">
    <source>
        <dbReference type="Proteomes" id="UP000276349"/>
    </source>
</evidence>
<evidence type="ECO:0000256" key="1">
    <source>
        <dbReference type="ARBA" id="ARBA00023015"/>
    </source>
</evidence>
<dbReference type="GO" id="GO:0003677">
    <property type="term" value="F:DNA binding"/>
    <property type="evidence" value="ECO:0007669"/>
    <property type="project" value="UniProtKB-KW"/>
</dbReference>
<dbReference type="GO" id="GO:0003700">
    <property type="term" value="F:DNA-binding transcription factor activity"/>
    <property type="evidence" value="ECO:0007669"/>
    <property type="project" value="InterPro"/>
</dbReference>
<gene>
    <name evidence="6" type="ORF">EKG35_11460</name>
</gene>
<dbReference type="PROSITE" id="PS50987">
    <property type="entry name" value="HTH_ARSR_2"/>
    <property type="match status" value="1"/>
</dbReference>
<sequence length="261" mass="29516">MSKMFAEERRKQILEILFEKKRVTIQELANAIEVSDATLRNDLTTLEKMNLLKRTHGGAILEEEVEKEYHFSIRQLKNKDEKYKIAKKALELVTDNQCIMLDASSTALELARLLANMKKRLTIVTNGINTAMELNNNPDLTVILIGGIIQKSSMALEGNLGVGILEKINIDSFFVSANGFTTANGLQDFSVYEVELKKQMIKHASKVIALLDHSKMNKNSIATFASVQDIDVIITNKELERNQTQELNLYNKKLTILYPDN</sequence>
<dbReference type="AlphaFoldDB" id="A0A431UR46"/>
<dbReference type="InterPro" id="IPR036390">
    <property type="entry name" value="WH_DNA-bd_sf"/>
</dbReference>
<dbReference type="PANTHER" id="PTHR30363:SF44">
    <property type="entry name" value="AGA OPERON TRANSCRIPTIONAL REPRESSOR-RELATED"/>
    <property type="match status" value="1"/>
</dbReference>
<dbReference type="Gene3D" id="3.40.50.1360">
    <property type="match status" value="1"/>
</dbReference>
<dbReference type="OrthoDB" id="9797223at2"/>
<dbReference type="InterPro" id="IPR018356">
    <property type="entry name" value="Tscrpt_reg_HTH_DeoR_CS"/>
</dbReference>
<evidence type="ECO:0000256" key="2">
    <source>
        <dbReference type="ARBA" id="ARBA00023125"/>
    </source>
</evidence>